<keyword evidence="4" id="KW-1133">Transmembrane helix</keyword>
<keyword evidence="5" id="KW-0472">Membrane</keyword>
<sequence length="52" mass="5988">LSTITEEERSDIKTVVLEGDRGISYSLLIEVLDLLRRNGFRAINLRTREIRG</sequence>
<dbReference type="EMBL" id="LAZR01054755">
    <property type="protein sequence ID" value="KKK77856.1"/>
    <property type="molecule type" value="Genomic_DNA"/>
</dbReference>
<feature type="non-terminal residue" evidence="6">
    <location>
        <position position="1"/>
    </location>
</feature>
<dbReference type="InterPro" id="IPR003400">
    <property type="entry name" value="ExbD"/>
</dbReference>
<dbReference type="GO" id="GO:0022857">
    <property type="term" value="F:transmembrane transporter activity"/>
    <property type="evidence" value="ECO:0007669"/>
    <property type="project" value="InterPro"/>
</dbReference>
<evidence type="ECO:0008006" key="7">
    <source>
        <dbReference type="Google" id="ProtNLM"/>
    </source>
</evidence>
<reference evidence="6" key="1">
    <citation type="journal article" date="2015" name="Nature">
        <title>Complex archaea that bridge the gap between prokaryotes and eukaryotes.</title>
        <authorList>
            <person name="Spang A."/>
            <person name="Saw J.H."/>
            <person name="Jorgensen S.L."/>
            <person name="Zaremba-Niedzwiedzka K."/>
            <person name="Martijn J."/>
            <person name="Lind A.E."/>
            <person name="van Eijk R."/>
            <person name="Schleper C."/>
            <person name="Guy L."/>
            <person name="Ettema T.J."/>
        </authorList>
    </citation>
    <scope>NUCLEOTIDE SEQUENCE</scope>
</reference>
<evidence type="ECO:0000256" key="5">
    <source>
        <dbReference type="ARBA" id="ARBA00023136"/>
    </source>
</evidence>
<name>A0A0F9AZV1_9ZZZZ</name>
<accession>A0A0F9AZV1</accession>
<dbReference type="Pfam" id="PF02472">
    <property type="entry name" value="ExbD"/>
    <property type="match status" value="1"/>
</dbReference>
<dbReference type="GO" id="GO:0005886">
    <property type="term" value="C:plasma membrane"/>
    <property type="evidence" value="ECO:0007669"/>
    <property type="project" value="UniProtKB-SubCell"/>
</dbReference>
<gene>
    <name evidence="6" type="ORF">LCGC14_2849400</name>
</gene>
<comment type="caution">
    <text evidence="6">The sequence shown here is derived from an EMBL/GenBank/DDBJ whole genome shotgun (WGS) entry which is preliminary data.</text>
</comment>
<comment type="subcellular location">
    <subcellularLocation>
        <location evidence="1">Cell membrane</location>
        <topology evidence="1">Single-pass membrane protein</topology>
    </subcellularLocation>
</comment>
<proteinExistence type="predicted"/>
<evidence type="ECO:0000256" key="1">
    <source>
        <dbReference type="ARBA" id="ARBA00004162"/>
    </source>
</evidence>
<protein>
    <recommendedName>
        <fullName evidence="7">Biopolymer transporter ExbD</fullName>
    </recommendedName>
</protein>
<keyword evidence="3" id="KW-0812">Transmembrane</keyword>
<evidence type="ECO:0000313" key="6">
    <source>
        <dbReference type="EMBL" id="KKK77856.1"/>
    </source>
</evidence>
<evidence type="ECO:0000256" key="2">
    <source>
        <dbReference type="ARBA" id="ARBA00022475"/>
    </source>
</evidence>
<dbReference type="Gene3D" id="3.30.420.270">
    <property type="match status" value="1"/>
</dbReference>
<dbReference type="AlphaFoldDB" id="A0A0F9AZV1"/>
<evidence type="ECO:0000256" key="4">
    <source>
        <dbReference type="ARBA" id="ARBA00022989"/>
    </source>
</evidence>
<organism evidence="6">
    <name type="scientific">marine sediment metagenome</name>
    <dbReference type="NCBI Taxonomy" id="412755"/>
    <lineage>
        <taxon>unclassified sequences</taxon>
        <taxon>metagenomes</taxon>
        <taxon>ecological metagenomes</taxon>
    </lineage>
</organism>
<keyword evidence="2" id="KW-1003">Cell membrane</keyword>
<evidence type="ECO:0000256" key="3">
    <source>
        <dbReference type="ARBA" id="ARBA00022692"/>
    </source>
</evidence>